<evidence type="ECO:0000313" key="1">
    <source>
        <dbReference type="EMBL" id="SVB93085.1"/>
    </source>
</evidence>
<proteinExistence type="predicted"/>
<gene>
    <name evidence="1" type="ORF">METZ01_LOCUS245939</name>
</gene>
<evidence type="ECO:0008006" key="2">
    <source>
        <dbReference type="Google" id="ProtNLM"/>
    </source>
</evidence>
<reference evidence="1" key="1">
    <citation type="submission" date="2018-05" db="EMBL/GenBank/DDBJ databases">
        <authorList>
            <person name="Lanie J.A."/>
            <person name="Ng W.-L."/>
            <person name="Kazmierczak K.M."/>
            <person name="Andrzejewski T.M."/>
            <person name="Davidsen T.M."/>
            <person name="Wayne K.J."/>
            <person name="Tettelin H."/>
            <person name="Glass J.I."/>
            <person name="Rusch D."/>
            <person name="Podicherti R."/>
            <person name="Tsui H.-C.T."/>
            <person name="Winkler M.E."/>
        </authorList>
    </citation>
    <scope>NUCLEOTIDE SEQUENCE</scope>
</reference>
<sequence>MIFLLQEEIDDFNTFKTWFTSEAIPQIEALGGKCLVMGVEVENENMLHLVMETPSVEVVQGFMGSEEFTEARKNAGVHVDTTQITFLKE</sequence>
<dbReference type="EMBL" id="UINC01064427">
    <property type="protein sequence ID" value="SVB93085.1"/>
    <property type="molecule type" value="Genomic_DNA"/>
</dbReference>
<name>A0A382I128_9ZZZZ</name>
<protein>
    <recommendedName>
        <fullName evidence="2">DUF1330 domain-containing protein</fullName>
    </recommendedName>
</protein>
<accession>A0A382I128</accession>
<organism evidence="1">
    <name type="scientific">marine metagenome</name>
    <dbReference type="NCBI Taxonomy" id="408172"/>
    <lineage>
        <taxon>unclassified sequences</taxon>
        <taxon>metagenomes</taxon>
        <taxon>ecological metagenomes</taxon>
    </lineage>
</organism>
<dbReference type="AlphaFoldDB" id="A0A382I128"/>